<feature type="transmembrane region" description="Helical" evidence="2">
    <location>
        <begin position="299"/>
        <end position="316"/>
    </location>
</feature>
<feature type="coiled-coil region" evidence="1">
    <location>
        <begin position="75"/>
        <end position="102"/>
    </location>
</feature>
<feature type="transmembrane region" description="Helical" evidence="2">
    <location>
        <begin position="19"/>
        <end position="35"/>
    </location>
</feature>
<keyword evidence="2" id="KW-1133">Transmembrane helix</keyword>
<dbReference type="EMBL" id="VULX01000017">
    <property type="protein sequence ID" value="MSR91865.1"/>
    <property type="molecule type" value="Genomic_DNA"/>
</dbReference>
<feature type="transmembrane region" description="Helical" evidence="2">
    <location>
        <begin position="218"/>
        <end position="243"/>
    </location>
</feature>
<dbReference type="GO" id="GO:0005886">
    <property type="term" value="C:plasma membrane"/>
    <property type="evidence" value="ECO:0007669"/>
    <property type="project" value="UniProtKB-SubCell"/>
</dbReference>
<keyword evidence="1" id="KW-0175">Coiled coil</keyword>
<feature type="transmembrane region" description="Helical" evidence="2">
    <location>
        <begin position="263"/>
        <end position="287"/>
    </location>
</feature>
<gene>
    <name evidence="3" type="ORF">FYJ33_10725</name>
</gene>
<keyword evidence="2" id="KW-0812">Transmembrane</keyword>
<feature type="transmembrane region" description="Helical" evidence="2">
    <location>
        <begin position="354"/>
        <end position="377"/>
    </location>
</feature>
<evidence type="ECO:0000256" key="1">
    <source>
        <dbReference type="SAM" id="Coils"/>
    </source>
</evidence>
<accession>A0A7X2N0B4</accession>
<comment type="caution">
    <text evidence="3">The sequence shown here is derived from an EMBL/GenBank/DDBJ whole genome shotgun (WGS) entry which is preliminary data.</text>
</comment>
<dbReference type="Proteomes" id="UP000460287">
    <property type="component" value="Unassembled WGS sequence"/>
</dbReference>
<name>A0A7X2N0B4_9CLOT</name>
<protein>
    <submittedName>
        <fullName evidence="3">ABC transporter permease subunit</fullName>
    </submittedName>
</protein>
<evidence type="ECO:0000256" key="2">
    <source>
        <dbReference type="SAM" id="Phobius"/>
    </source>
</evidence>
<keyword evidence="4" id="KW-1185">Reference proteome</keyword>
<dbReference type="Pfam" id="PF12679">
    <property type="entry name" value="ABC2_membrane_2"/>
    <property type="match status" value="1"/>
</dbReference>
<proteinExistence type="predicted"/>
<keyword evidence="2" id="KW-0472">Membrane</keyword>
<evidence type="ECO:0000313" key="4">
    <source>
        <dbReference type="Proteomes" id="UP000460287"/>
    </source>
</evidence>
<dbReference type="GO" id="GO:0140359">
    <property type="term" value="F:ABC-type transporter activity"/>
    <property type="evidence" value="ECO:0007669"/>
    <property type="project" value="InterPro"/>
</dbReference>
<dbReference type="AlphaFoldDB" id="A0A7X2N0B4"/>
<sequence length="388" mass="44269">MNNLISFEIKKFFHRKKNLITLVLFAVLIIGFVSINRNLENSYKKSEIESIDYRISSLNKEIPETKNLLKEYPGNKNLEISLATQEKEIKIYEREKEAYISKDFSEYLKCKIEIDKDTLDGIENNTIISPSDNPEELKNKIKINKLLLEKKINPIFTNVSMESFNFCRLFLSSPFSILIAIIIIIWCADVVSSEFDYNTYKLLFTQPVSKAKILISKLLAAIILSTIILLLLLAVLFVMLGVINGFGSGEYPIQFFKDNVIQYINIGKFSILEMIMFIFIIIFIVSLSVGMSALFKNTSMSIAVSIIISVSLYMITTKGMLNSIAEINPFAFFDISSVLQGTASKMYSNNNVDFYHGILTLSVFSIIIIVSTIIYFNKQTFLNCKNRK</sequence>
<organism evidence="3 4">
    <name type="scientific">Inconstantimicrobium porci</name>
    <dbReference type="NCBI Taxonomy" id="2652291"/>
    <lineage>
        <taxon>Bacteria</taxon>
        <taxon>Bacillati</taxon>
        <taxon>Bacillota</taxon>
        <taxon>Clostridia</taxon>
        <taxon>Eubacteriales</taxon>
        <taxon>Clostridiaceae</taxon>
        <taxon>Inconstantimicrobium</taxon>
    </lineage>
</organism>
<dbReference type="PANTHER" id="PTHR37305">
    <property type="entry name" value="INTEGRAL MEMBRANE PROTEIN-RELATED"/>
    <property type="match status" value="1"/>
</dbReference>
<dbReference type="RefSeq" id="WP_154531763.1">
    <property type="nucleotide sequence ID" value="NZ_VULX01000017.1"/>
</dbReference>
<evidence type="ECO:0000313" key="3">
    <source>
        <dbReference type="EMBL" id="MSR91865.1"/>
    </source>
</evidence>
<reference evidence="3 4" key="1">
    <citation type="submission" date="2019-08" db="EMBL/GenBank/DDBJ databases">
        <title>In-depth cultivation of the pig gut microbiome towards novel bacterial diversity and tailored functional studies.</title>
        <authorList>
            <person name="Wylensek D."/>
            <person name="Hitch T.C.A."/>
            <person name="Clavel T."/>
        </authorList>
    </citation>
    <scope>NUCLEOTIDE SEQUENCE [LARGE SCALE GENOMIC DNA]</scope>
    <source>
        <strain evidence="3 4">WCA-383-APC-5B</strain>
    </source>
</reference>
<feature type="transmembrane region" description="Helical" evidence="2">
    <location>
        <begin position="169"/>
        <end position="191"/>
    </location>
</feature>
<dbReference type="PANTHER" id="PTHR37305:SF1">
    <property type="entry name" value="MEMBRANE PROTEIN"/>
    <property type="match status" value="1"/>
</dbReference>